<dbReference type="InterPro" id="IPR020846">
    <property type="entry name" value="MFS_dom"/>
</dbReference>
<dbReference type="InterPro" id="IPR036259">
    <property type="entry name" value="MFS_trans_sf"/>
</dbReference>
<feature type="transmembrane region" description="Helical" evidence="6">
    <location>
        <begin position="151"/>
        <end position="172"/>
    </location>
</feature>
<dbReference type="AlphaFoldDB" id="F5XI98"/>
<keyword evidence="9" id="KW-1185">Reference proteome</keyword>
<keyword evidence="4 6" id="KW-1133">Transmembrane helix</keyword>
<evidence type="ECO:0000256" key="4">
    <source>
        <dbReference type="ARBA" id="ARBA00022989"/>
    </source>
</evidence>
<dbReference type="Proteomes" id="UP000007947">
    <property type="component" value="Chromosome"/>
</dbReference>
<dbReference type="PANTHER" id="PTHR23502">
    <property type="entry name" value="MAJOR FACILITATOR SUPERFAMILY"/>
    <property type="match status" value="1"/>
</dbReference>
<evidence type="ECO:0000256" key="5">
    <source>
        <dbReference type="ARBA" id="ARBA00023136"/>
    </source>
</evidence>
<evidence type="ECO:0000256" key="6">
    <source>
        <dbReference type="SAM" id="Phobius"/>
    </source>
</evidence>
<dbReference type="InterPro" id="IPR011701">
    <property type="entry name" value="MFS"/>
</dbReference>
<feature type="transmembrane region" description="Helical" evidence="6">
    <location>
        <begin position="122"/>
        <end position="139"/>
    </location>
</feature>
<evidence type="ECO:0000256" key="2">
    <source>
        <dbReference type="ARBA" id="ARBA00022448"/>
    </source>
</evidence>
<dbReference type="RefSeq" id="WP_013863636.1">
    <property type="nucleotide sequence ID" value="NC_015635.1"/>
</dbReference>
<dbReference type="Gene3D" id="1.20.1720.10">
    <property type="entry name" value="Multidrug resistance protein D"/>
    <property type="match status" value="1"/>
</dbReference>
<feature type="domain" description="Major facilitator superfamily (MFS) profile" evidence="7">
    <location>
        <begin position="23"/>
        <end position="261"/>
    </location>
</feature>
<sequence length="261" mass="26989">MPAPDSPNSSAKSRTAAGLTTAVILTLALQSAVPPFATDMYTPAFPRVTESLQTQASLVGLTLTAFFLGNGLGQLLGGPVSDQRGRRLPMIIGGLICTIGGIGCALAPTIGVLIVARVVQGFGGGVASVVARAVLVDLARGDALAKMMSIMMALGGLAPMIAPVFGGAVLTLGGTWRTVFWCLVGIGLLMMITAIAFVPESLPPERRRPGGLRPFVSGIAVVLRIRLFVVYLLVDLSPVSGCSPTSPTPRTCCRCRRACSR</sequence>
<comment type="subcellular location">
    <subcellularLocation>
        <location evidence="1">Cell membrane</location>
        <topology evidence="1">Multi-pass membrane protein</topology>
    </subcellularLocation>
</comment>
<dbReference type="PROSITE" id="PS50850">
    <property type="entry name" value="MFS"/>
    <property type="match status" value="1"/>
</dbReference>
<feature type="transmembrane region" description="Helical" evidence="6">
    <location>
        <begin position="56"/>
        <end position="76"/>
    </location>
</feature>
<feature type="transmembrane region" description="Helical" evidence="6">
    <location>
        <begin position="88"/>
        <end position="116"/>
    </location>
</feature>
<name>F5XI98_MICPN</name>
<accession>F5XI98</accession>
<keyword evidence="5 6" id="KW-0472">Membrane</keyword>
<dbReference type="EMBL" id="AP012204">
    <property type="protein sequence ID" value="BAK35767.1"/>
    <property type="molecule type" value="Genomic_DNA"/>
</dbReference>
<protein>
    <submittedName>
        <fullName evidence="8">Putative drug resistance transporter</fullName>
    </submittedName>
</protein>
<evidence type="ECO:0000256" key="1">
    <source>
        <dbReference type="ARBA" id="ARBA00004651"/>
    </source>
</evidence>
<dbReference type="SUPFAM" id="SSF103473">
    <property type="entry name" value="MFS general substrate transporter"/>
    <property type="match status" value="1"/>
</dbReference>
<dbReference type="eggNOG" id="COG2814">
    <property type="taxonomic scope" value="Bacteria"/>
</dbReference>
<evidence type="ECO:0000313" key="8">
    <source>
        <dbReference type="EMBL" id="BAK35767.1"/>
    </source>
</evidence>
<evidence type="ECO:0000259" key="7">
    <source>
        <dbReference type="PROSITE" id="PS50850"/>
    </source>
</evidence>
<reference evidence="8 9" key="1">
    <citation type="submission" date="2011-05" db="EMBL/GenBank/DDBJ databases">
        <title>Whole genome sequence of Microlunatus phosphovorus NM-1.</title>
        <authorList>
            <person name="Hosoyama A."/>
            <person name="Sasaki K."/>
            <person name="Harada T."/>
            <person name="Igarashi R."/>
            <person name="Kawakoshi A."/>
            <person name="Sasagawa M."/>
            <person name="Fukada J."/>
            <person name="Nakamura S."/>
            <person name="Katano Y."/>
            <person name="Hanada S."/>
            <person name="Kamagata Y."/>
            <person name="Nakamura N."/>
            <person name="Yamazaki S."/>
            <person name="Fujita N."/>
        </authorList>
    </citation>
    <scope>NUCLEOTIDE SEQUENCE [LARGE SCALE GENOMIC DNA]</scope>
    <source>
        <strain evidence="9">ATCC 700054 / DSM 10555 / JCM 9379 / NBRC 101784 / NCIMB 13414 / VKM Ac-1990 / NM-1</strain>
    </source>
</reference>
<dbReference type="GO" id="GO:0005886">
    <property type="term" value="C:plasma membrane"/>
    <property type="evidence" value="ECO:0007669"/>
    <property type="project" value="UniProtKB-SubCell"/>
</dbReference>
<dbReference type="HOGENOM" id="CLU_001265_47_3_11"/>
<dbReference type="STRING" id="1032480.MLP_27530"/>
<dbReference type="GO" id="GO:0022857">
    <property type="term" value="F:transmembrane transporter activity"/>
    <property type="evidence" value="ECO:0007669"/>
    <property type="project" value="InterPro"/>
</dbReference>
<dbReference type="PANTHER" id="PTHR23502:SF132">
    <property type="entry name" value="POLYAMINE TRANSPORTER 2-RELATED"/>
    <property type="match status" value="1"/>
</dbReference>
<proteinExistence type="predicted"/>
<evidence type="ECO:0000256" key="3">
    <source>
        <dbReference type="ARBA" id="ARBA00022692"/>
    </source>
</evidence>
<evidence type="ECO:0000313" key="9">
    <source>
        <dbReference type="Proteomes" id="UP000007947"/>
    </source>
</evidence>
<keyword evidence="3 6" id="KW-0812">Transmembrane</keyword>
<gene>
    <name evidence="8" type="ordered locus">MLP_27530</name>
</gene>
<keyword evidence="2" id="KW-0813">Transport</keyword>
<organism evidence="8 9">
    <name type="scientific">Microlunatus phosphovorus (strain ATCC 700054 / DSM 10555 / JCM 9379 / NBRC 101784 / NCIMB 13414 / VKM Ac-1990 / NM-1)</name>
    <dbReference type="NCBI Taxonomy" id="1032480"/>
    <lineage>
        <taxon>Bacteria</taxon>
        <taxon>Bacillati</taxon>
        <taxon>Actinomycetota</taxon>
        <taxon>Actinomycetes</taxon>
        <taxon>Propionibacteriales</taxon>
        <taxon>Propionibacteriaceae</taxon>
        <taxon>Microlunatus</taxon>
    </lineage>
</organism>
<feature type="transmembrane region" description="Helical" evidence="6">
    <location>
        <begin position="178"/>
        <end position="199"/>
    </location>
</feature>
<dbReference type="KEGG" id="mph:MLP_27530"/>
<dbReference type="Pfam" id="PF07690">
    <property type="entry name" value="MFS_1"/>
    <property type="match status" value="1"/>
</dbReference>